<proteinExistence type="inferred from homology"/>
<evidence type="ECO:0000259" key="14">
    <source>
        <dbReference type="PROSITE" id="PS50928"/>
    </source>
</evidence>
<evidence type="ECO:0000256" key="8">
    <source>
        <dbReference type="ARBA" id="ARBA00023112"/>
    </source>
</evidence>
<dbReference type="EMBL" id="CP034413">
    <property type="protein sequence ID" value="QCI58408.1"/>
    <property type="molecule type" value="Genomic_DNA"/>
</dbReference>
<feature type="transmembrane region" description="Helical" evidence="13">
    <location>
        <begin position="131"/>
        <end position="157"/>
    </location>
</feature>
<dbReference type="Gene3D" id="1.10.3720.10">
    <property type="entry name" value="MetI-like"/>
    <property type="match status" value="1"/>
</dbReference>
<dbReference type="Proteomes" id="UP000298642">
    <property type="component" value="Chromosome"/>
</dbReference>
<evidence type="ECO:0000256" key="4">
    <source>
        <dbReference type="ARBA" id="ARBA00022596"/>
    </source>
</evidence>
<feature type="transmembrane region" description="Helical" evidence="13">
    <location>
        <begin position="273"/>
        <end position="299"/>
    </location>
</feature>
<dbReference type="NCBIfam" id="NF045470">
    <property type="entry name" value="Opp2B"/>
    <property type="match status" value="1"/>
</dbReference>
<comment type="similarity">
    <text evidence="10">Belongs to the binding-protein-dependent transport system permease family. OppBC subfamily.</text>
</comment>
<reference evidence="16" key="1">
    <citation type="submission" date="2018-12" db="EMBL/GenBank/DDBJ databases">
        <title>Dusodibacter welbiota gen. nov., sp. nov., isolated from human faeces and emended description of the Oscillibacter genus.</title>
        <authorList>
            <person name="Le Roy T."/>
            <person name="Van der Smissen P."/>
            <person name="Delzenne N."/>
            <person name="Muccioli G."/>
            <person name="Collet J.F."/>
            <person name="Cani P.D."/>
        </authorList>
    </citation>
    <scope>NUCLEOTIDE SEQUENCE [LARGE SCALE GENOMIC DNA]</scope>
    <source>
        <strain evidence="16">J115</strain>
    </source>
</reference>
<evidence type="ECO:0000256" key="2">
    <source>
        <dbReference type="ARBA" id="ARBA00022448"/>
    </source>
</evidence>
<dbReference type="RefSeq" id="WP_021751501.1">
    <property type="nucleotide sequence ID" value="NZ_CP034413.3"/>
</dbReference>
<dbReference type="GO" id="GO:0005886">
    <property type="term" value="C:plasma membrane"/>
    <property type="evidence" value="ECO:0007669"/>
    <property type="project" value="UniProtKB-SubCell"/>
</dbReference>
<evidence type="ECO:0000256" key="5">
    <source>
        <dbReference type="ARBA" id="ARBA00022692"/>
    </source>
</evidence>
<comment type="subcellular location">
    <subcellularLocation>
        <location evidence="1 13">Cell membrane</location>
        <topology evidence="1 13">Multi-pass membrane protein</topology>
    </subcellularLocation>
</comment>
<accession>A0A4D7ALR8</accession>
<dbReference type="GO" id="GO:0015099">
    <property type="term" value="F:nickel cation transmembrane transporter activity"/>
    <property type="evidence" value="ECO:0007669"/>
    <property type="project" value="InterPro"/>
</dbReference>
<keyword evidence="6 13" id="KW-1133">Transmembrane helix</keyword>
<dbReference type="GeneID" id="89523235"/>
<dbReference type="KEGG" id="obj:EIO64_03485"/>
<keyword evidence="16" id="KW-1185">Reference proteome</keyword>
<dbReference type="AlphaFoldDB" id="A0A4D7ALR8"/>
<gene>
    <name evidence="15" type="ORF">EIO64_03485</name>
</gene>
<evidence type="ECO:0000256" key="11">
    <source>
        <dbReference type="ARBA" id="ARBA00038669"/>
    </source>
</evidence>
<keyword evidence="8" id="KW-0921">Nickel transport</keyword>
<evidence type="ECO:0000256" key="13">
    <source>
        <dbReference type="RuleBase" id="RU363032"/>
    </source>
</evidence>
<feature type="transmembrane region" description="Helical" evidence="13">
    <location>
        <begin position="231"/>
        <end position="253"/>
    </location>
</feature>
<dbReference type="InterPro" id="IPR000515">
    <property type="entry name" value="MetI-like"/>
</dbReference>
<dbReference type="InterPro" id="IPR035906">
    <property type="entry name" value="MetI-like_sf"/>
</dbReference>
<sequence length="312" mass="34074">MYRFILKRLLMLIPVLLGVSFIVYTILSFTPGDPVQMMLGDNYSEESYAAMQEELGLDDPFLVQYGRFIINAVHGDFGTSYSTGNPVAAEIAARLPNTILLSACAMLFAILIGIPLGVISATHQYSAVDNISMVGALFGVSMPNFWLGLMLIVIFAAGLGWFPSSNFETWGALVLPAVTLSANSLAMITRMTRSSMLETIRQDYIRTARAKGLKESVITIRHALRNAMIPIVTTVGLQFGFSLGGAVLVETVFSWPGIGRLLVDCIGLKDTPVVVACVLVLATMFTIINLCIDILYAFLDPRIRAQYKTAKR</sequence>
<dbReference type="PANTHER" id="PTHR43163:SF2">
    <property type="entry name" value="ABC TRANSPORTER PERMEASE PROTEIN"/>
    <property type="match status" value="1"/>
</dbReference>
<feature type="transmembrane region" description="Helical" evidence="13">
    <location>
        <begin position="99"/>
        <end position="119"/>
    </location>
</feature>
<evidence type="ECO:0000256" key="3">
    <source>
        <dbReference type="ARBA" id="ARBA00022475"/>
    </source>
</evidence>
<evidence type="ECO:0000313" key="15">
    <source>
        <dbReference type="EMBL" id="QCI58408.1"/>
    </source>
</evidence>
<keyword evidence="5 13" id="KW-0812">Transmembrane</keyword>
<keyword evidence="9 13" id="KW-0472">Membrane</keyword>
<organism evidence="15 16">
    <name type="scientific">Dysosmobacter welbionis</name>
    <dbReference type="NCBI Taxonomy" id="2093857"/>
    <lineage>
        <taxon>Bacteria</taxon>
        <taxon>Bacillati</taxon>
        <taxon>Bacillota</taxon>
        <taxon>Clostridia</taxon>
        <taxon>Eubacteriales</taxon>
        <taxon>Oscillospiraceae</taxon>
        <taxon>Dysosmobacter</taxon>
    </lineage>
</organism>
<dbReference type="PROSITE" id="PS50928">
    <property type="entry name" value="ABC_TM1"/>
    <property type="match status" value="1"/>
</dbReference>
<dbReference type="Pfam" id="PF19300">
    <property type="entry name" value="BPD_transp_1_N"/>
    <property type="match status" value="1"/>
</dbReference>
<dbReference type="Pfam" id="PF00528">
    <property type="entry name" value="BPD_transp_1"/>
    <property type="match status" value="1"/>
</dbReference>
<evidence type="ECO:0000256" key="10">
    <source>
        <dbReference type="ARBA" id="ARBA00024202"/>
    </source>
</evidence>
<evidence type="ECO:0000256" key="9">
    <source>
        <dbReference type="ARBA" id="ARBA00023136"/>
    </source>
</evidence>
<dbReference type="CDD" id="cd06261">
    <property type="entry name" value="TM_PBP2"/>
    <property type="match status" value="1"/>
</dbReference>
<name>A0A4D7ALR8_9FIRM</name>
<dbReference type="InterPro" id="IPR050045">
    <property type="entry name" value="Opp2B"/>
</dbReference>
<comment type="subunit">
    <text evidence="11">The complex is composed of two ATP-binding proteins (NikD and NikE), two transmembrane proteins (NikB and NikC) and a solute-binding protein (NikA).</text>
</comment>
<feature type="transmembrane region" description="Helical" evidence="13">
    <location>
        <begin position="9"/>
        <end position="29"/>
    </location>
</feature>
<protein>
    <recommendedName>
        <fullName evidence="12">Nickel import system permease protein NikB</fullName>
    </recommendedName>
</protein>
<feature type="domain" description="ABC transmembrane type-1" evidence="14">
    <location>
        <begin position="95"/>
        <end position="296"/>
    </location>
</feature>
<evidence type="ECO:0000256" key="12">
    <source>
        <dbReference type="ARBA" id="ARBA00044774"/>
    </source>
</evidence>
<feature type="transmembrane region" description="Helical" evidence="13">
    <location>
        <begin position="169"/>
        <end position="188"/>
    </location>
</feature>
<dbReference type="PANTHER" id="PTHR43163">
    <property type="entry name" value="DIPEPTIDE TRANSPORT SYSTEM PERMEASE PROTEIN DPPB-RELATED"/>
    <property type="match status" value="1"/>
</dbReference>
<evidence type="ECO:0000256" key="6">
    <source>
        <dbReference type="ARBA" id="ARBA00022989"/>
    </source>
</evidence>
<evidence type="ECO:0000313" key="16">
    <source>
        <dbReference type="Proteomes" id="UP000298642"/>
    </source>
</evidence>
<evidence type="ECO:0000256" key="7">
    <source>
        <dbReference type="ARBA" id="ARBA00023065"/>
    </source>
</evidence>
<dbReference type="InterPro" id="IPR045621">
    <property type="entry name" value="BPD_transp_1_N"/>
</dbReference>
<keyword evidence="2 13" id="KW-0813">Transport</keyword>
<evidence type="ECO:0000256" key="1">
    <source>
        <dbReference type="ARBA" id="ARBA00004651"/>
    </source>
</evidence>
<keyword evidence="3" id="KW-1003">Cell membrane</keyword>
<keyword evidence="7" id="KW-0406">Ion transport</keyword>
<keyword evidence="4" id="KW-0533">Nickel</keyword>
<dbReference type="SUPFAM" id="SSF161098">
    <property type="entry name" value="MetI-like"/>
    <property type="match status" value="1"/>
</dbReference>